<evidence type="ECO:0000259" key="1">
    <source>
        <dbReference type="SMART" id="SM00331"/>
    </source>
</evidence>
<dbReference type="AlphaFoldDB" id="A0A177SLQ3"/>
<dbReference type="InterPro" id="IPR003594">
    <property type="entry name" value="HATPase_dom"/>
</dbReference>
<reference evidence="2 3" key="1">
    <citation type="submission" date="2016-03" db="EMBL/GenBank/DDBJ databases">
        <title>Draft Genome Assembly of Pseudomonas putida strain CBF10-2.</title>
        <authorList>
            <person name="Iyer R.S."/>
            <person name="Damania A."/>
        </authorList>
    </citation>
    <scope>NUCLEOTIDE SEQUENCE [LARGE SCALE GENOMIC DNA]</scope>
    <source>
        <strain evidence="2 3">CBF10-2</strain>
    </source>
</reference>
<name>A0A177SLQ3_PSEPU</name>
<dbReference type="Gene3D" id="3.30.565.10">
    <property type="entry name" value="Histidine kinase-like ATPase, C-terminal domain"/>
    <property type="match status" value="1"/>
</dbReference>
<sequence length="339" mass="36172">MSVEGSPTLVVAIEEDSQIGHARRTAQKLATQQGLDESDAGRVALVTTELASNLLKHAACGELHLRALPHPEGAGIEVLAVDRGGGFDRDTCLTDGYSTRGTQGIGLGAVERQADVFDMYADPRGTVLLARFYRNGGPGKRKRDLRFGVSHHSLLDDPACGDTWQLVVRGAQISALVLDGLGHGSEAEQAALAGRAAFARTPFAAPERLVADMHEAMLHSRGGAVGIAQFDGVRDDLHFTGIGNIAASLVGPEKNRGLTSHPGIVGAQYRKVQTFDYAGVTGSLLILHSDGLQSRWNLRDYPGLLQRHPAVIATVLHRDFNRGRDDVTVLVVALETVDD</sequence>
<dbReference type="SUPFAM" id="SSF81606">
    <property type="entry name" value="PP2C-like"/>
    <property type="match status" value="1"/>
</dbReference>
<comment type="caution">
    <text evidence="2">The sequence shown here is derived from an EMBL/GenBank/DDBJ whole genome shotgun (WGS) entry which is preliminary data.</text>
</comment>
<dbReference type="Proteomes" id="UP000077752">
    <property type="component" value="Unassembled WGS sequence"/>
</dbReference>
<dbReference type="InterPro" id="IPR036457">
    <property type="entry name" value="PPM-type-like_dom_sf"/>
</dbReference>
<dbReference type="InterPro" id="IPR036890">
    <property type="entry name" value="HATPase_C_sf"/>
</dbReference>
<dbReference type="PANTHER" id="PTHR35801:SF1">
    <property type="entry name" value="PHOSPHOSERINE PHOSPHATASE RSBX"/>
    <property type="match status" value="1"/>
</dbReference>
<organism evidence="2 3">
    <name type="scientific">Pseudomonas putida</name>
    <name type="common">Arthrobacter siderocapsulatus</name>
    <dbReference type="NCBI Taxonomy" id="303"/>
    <lineage>
        <taxon>Bacteria</taxon>
        <taxon>Pseudomonadati</taxon>
        <taxon>Pseudomonadota</taxon>
        <taxon>Gammaproteobacteria</taxon>
        <taxon>Pseudomonadales</taxon>
        <taxon>Pseudomonadaceae</taxon>
        <taxon>Pseudomonas</taxon>
    </lineage>
</organism>
<dbReference type="EMBL" id="LUCV01000026">
    <property type="protein sequence ID" value="OAI91357.1"/>
    <property type="molecule type" value="Genomic_DNA"/>
</dbReference>
<accession>A0A177SLQ3</accession>
<dbReference type="SMART" id="SM00331">
    <property type="entry name" value="PP2C_SIG"/>
    <property type="match status" value="1"/>
</dbReference>
<evidence type="ECO:0000313" key="2">
    <source>
        <dbReference type="EMBL" id="OAI91357.1"/>
    </source>
</evidence>
<dbReference type="Gene3D" id="3.60.40.10">
    <property type="entry name" value="PPM-type phosphatase domain"/>
    <property type="match status" value="1"/>
</dbReference>
<proteinExistence type="predicted"/>
<feature type="domain" description="PPM-type phosphatase" evidence="1">
    <location>
        <begin position="144"/>
        <end position="334"/>
    </location>
</feature>
<evidence type="ECO:0000313" key="3">
    <source>
        <dbReference type="Proteomes" id="UP000077752"/>
    </source>
</evidence>
<protein>
    <submittedName>
        <fullName evidence="2">Transcriptional regulator</fullName>
    </submittedName>
</protein>
<dbReference type="InterPro" id="IPR039248">
    <property type="entry name" value="Ptase_RsbX"/>
</dbReference>
<dbReference type="PANTHER" id="PTHR35801">
    <property type="entry name" value="PHOSPHOSERINE PHOSPHATASE RSBX"/>
    <property type="match status" value="1"/>
</dbReference>
<dbReference type="InterPro" id="IPR001932">
    <property type="entry name" value="PPM-type_phosphatase-like_dom"/>
</dbReference>
<dbReference type="Pfam" id="PF13581">
    <property type="entry name" value="HATPase_c_2"/>
    <property type="match status" value="1"/>
</dbReference>
<gene>
    <name evidence="2" type="ORF">AYO28_21750</name>
</gene>